<dbReference type="GO" id="GO:0034040">
    <property type="term" value="F:ATPase-coupled lipid transmembrane transporter activity"/>
    <property type="evidence" value="ECO:0007669"/>
    <property type="project" value="TreeGrafter"/>
</dbReference>
<evidence type="ECO:0000256" key="2">
    <source>
        <dbReference type="ARBA" id="ARBA00022448"/>
    </source>
</evidence>
<dbReference type="GO" id="GO:0008234">
    <property type="term" value="F:cysteine-type peptidase activity"/>
    <property type="evidence" value="ECO:0007669"/>
    <property type="project" value="InterPro"/>
</dbReference>
<evidence type="ECO:0000256" key="8">
    <source>
        <dbReference type="ARBA" id="ARBA00022989"/>
    </source>
</evidence>
<evidence type="ECO:0000313" key="18">
    <source>
        <dbReference type="Proteomes" id="UP000235916"/>
    </source>
</evidence>
<dbReference type="GO" id="GO:0006508">
    <property type="term" value="P:proteolysis"/>
    <property type="evidence" value="ECO:0007669"/>
    <property type="project" value="InterPro"/>
</dbReference>
<dbReference type="AlphaFoldDB" id="A0A2N8KZK1"/>
<gene>
    <name evidence="17" type="ORF">C1O66_16055</name>
</gene>
<dbReference type="InterPro" id="IPR033838">
    <property type="entry name" value="CvaB_peptidase"/>
</dbReference>
<dbReference type="SUPFAM" id="SSF90123">
    <property type="entry name" value="ABC transporter transmembrane region"/>
    <property type="match status" value="1"/>
</dbReference>
<feature type="transmembrane region" description="Helical" evidence="13">
    <location>
        <begin position="285"/>
        <end position="305"/>
    </location>
</feature>
<accession>A0A2N8KZK1</accession>
<evidence type="ECO:0000256" key="6">
    <source>
        <dbReference type="ARBA" id="ARBA00022741"/>
    </source>
</evidence>
<proteinExistence type="inferred from homology"/>
<dbReference type="CDD" id="cd18567">
    <property type="entry name" value="ABC_6TM_CvaB_RaxB_like"/>
    <property type="match status" value="1"/>
</dbReference>
<dbReference type="Pfam" id="PF00664">
    <property type="entry name" value="ABC_membrane"/>
    <property type="match status" value="1"/>
</dbReference>
<dbReference type="InterPro" id="IPR003439">
    <property type="entry name" value="ABC_transporter-like_ATP-bd"/>
</dbReference>
<dbReference type="GO" id="GO:0005524">
    <property type="term" value="F:ATP binding"/>
    <property type="evidence" value="ECO:0007669"/>
    <property type="project" value="UniProtKB-KW"/>
</dbReference>
<dbReference type="GO" id="GO:0031640">
    <property type="term" value="P:killing of cells of another organism"/>
    <property type="evidence" value="ECO:0007669"/>
    <property type="project" value="UniProtKB-KW"/>
</dbReference>
<keyword evidence="5" id="KW-0354">Hemolysis</keyword>
<organism evidence="17 18">
    <name type="scientific">Kinneretia aquatilis</name>
    <dbReference type="NCBI Taxonomy" id="2070761"/>
    <lineage>
        <taxon>Bacteria</taxon>
        <taxon>Pseudomonadati</taxon>
        <taxon>Pseudomonadota</taxon>
        <taxon>Betaproteobacteria</taxon>
        <taxon>Burkholderiales</taxon>
        <taxon>Sphaerotilaceae</taxon>
        <taxon>Roseateles</taxon>
    </lineage>
</organism>
<dbReference type="InterPro" id="IPR011527">
    <property type="entry name" value="ABC1_TM_dom"/>
</dbReference>
<dbReference type="OrthoDB" id="8554730at2"/>
<evidence type="ECO:0000256" key="12">
    <source>
        <dbReference type="ARBA" id="ARBA00072252"/>
    </source>
</evidence>
<dbReference type="EMBL" id="POSP01000003">
    <property type="protein sequence ID" value="PND38889.1"/>
    <property type="molecule type" value="Genomic_DNA"/>
</dbReference>
<comment type="caution">
    <text evidence="17">The sequence shown here is derived from an EMBL/GenBank/DDBJ whole genome shotgun (WGS) entry which is preliminary data.</text>
</comment>
<keyword evidence="8 13" id="KW-1133">Transmembrane helix</keyword>
<evidence type="ECO:0000256" key="13">
    <source>
        <dbReference type="SAM" id="Phobius"/>
    </source>
</evidence>
<protein>
    <recommendedName>
        <fullName evidence="12">Cyclolysin secretion/processing ATP-binding protein CyaB</fullName>
    </recommendedName>
</protein>
<evidence type="ECO:0000259" key="14">
    <source>
        <dbReference type="PROSITE" id="PS50893"/>
    </source>
</evidence>
<dbReference type="InterPro" id="IPR017871">
    <property type="entry name" value="ABC_transporter-like_CS"/>
</dbReference>
<feature type="transmembrane region" description="Helical" evidence="13">
    <location>
        <begin position="206"/>
        <end position="227"/>
    </location>
</feature>
<comment type="similarity">
    <text evidence="11">Belongs to the ABC transporter superfamily. Cyclolysin exporter (TC 3.A.1.109.2) family.</text>
</comment>
<evidence type="ECO:0000256" key="11">
    <source>
        <dbReference type="ARBA" id="ARBA00061173"/>
    </source>
</evidence>
<dbReference type="FunFam" id="3.40.50.300:FF:000299">
    <property type="entry name" value="ABC transporter ATP-binding protein/permease"/>
    <property type="match status" value="1"/>
</dbReference>
<dbReference type="PANTHER" id="PTHR24221:SF606">
    <property type="entry name" value="COLICIN V SECRETION-PROCESSING ATP-BINDING PROTEIN"/>
    <property type="match status" value="1"/>
</dbReference>
<dbReference type="InterPro" id="IPR036640">
    <property type="entry name" value="ABC1_TM_sf"/>
</dbReference>
<dbReference type="Gene3D" id="3.90.70.10">
    <property type="entry name" value="Cysteine proteinases"/>
    <property type="match status" value="1"/>
</dbReference>
<dbReference type="CDD" id="cd02419">
    <property type="entry name" value="Peptidase_C39C"/>
    <property type="match status" value="1"/>
</dbReference>
<reference evidence="17 18" key="1">
    <citation type="submission" date="2018-01" db="EMBL/GenBank/DDBJ databases">
        <title>Draft genome sequence of Paucibacter aquatile CR182 isolated from freshwater of the Nakdong River.</title>
        <authorList>
            <person name="Choi A."/>
            <person name="Chung E.J."/>
        </authorList>
    </citation>
    <scope>NUCLEOTIDE SEQUENCE [LARGE SCALE GENOMIC DNA]</scope>
    <source>
        <strain evidence="17 18">CR182</strain>
    </source>
</reference>
<evidence type="ECO:0000256" key="4">
    <source>
        <dbReference type="ARBA" id="ARBA00022692"/>
    </source>
</evidence>
<feature type="domain" description="ABC transmembrane type-1" evidence="15">
    <location>
        <begin position="173"/>
        <end position="452"/>
    </location>
</feature>
<keyword evidence="18" id="KW-1185">Reference proteome</keyword>
<dbReference type="InterPro" id="IPR003593">
    <property type="entry name" value="AAA+_ATPase"/>
</dbReference>
<evidence type="ECO:0000256" key="7">
    <source>
        <dbReference type="ARBA" id="ARBA00022840"/>
    </source>
</evidence>
<sequence>MLSRLHLGWRRRGRVPVILQTEAAECGLACLAMVASARGLHLDLPELRRRFSLSLKGATMADLLRMAAPLGLAGRGLRAEPAHLARLELPAILHWDFNHFVVLVEVRGQQALIHDPAHGRRQISLAELSRHFTGVALELRPGPDFTPQAPAPRLRWRQLFGRISGLKRSLGQILLLALALELLALLSPFLLQWVVDGVLVSADRDLLVTLGLGFGLLVLLQTAISALRSWAVLVLSASLNLQWLTQVFGHLLRLPLAWFEKRHLGDIWSRFSSVQQIQRTLSTRFAEALLDGAMVLLTLAMMAVYSPRLSAVAMTAVLGYGLLRWAYFGPLREASEEALVFEAKQNSHFLESLRGAQAIKLYNAEAERSAAFANLVVEQMNASIATRRLDLGMAVGQRLLFGLERVAIVWLGALLVLDRELSVGMLFAFLAYKEQFSARVAGLIDKGVELSMLRLQGERLADIVLSAAEPADLSAGPKVSAGSPEALELVDLSFAYAEGETPVIQGCSLRIEPGEAVAIVGPSGCGKTTLLKLMLGIHSPQRGEIRIGGRPLAQLGLAAWRARIGTVMQDDQLFAGSIADNISFFDPEADAAWVQECARIACVHEDISALPMGYQSLVGDMGSSLSGGQRQRVLLARALYKRPHYLFLDEATSALDVEKERQLNASLRTLNLSRIVIAHRPETIASAQRIIALQGGRVAQDLRSVPPASNQAG</sequence>
<evidence type="ECO:0000256" key="1">
    <source>
        <dbReference type="ARBA" id="ARBA00004651"/>
    </source>
</evidence>
<dbReference type="Pfam" id="PF00005">
    <property type="entry name" value="ABC_tran"/>
    <property type="match status" value="1"/>
</dbReference>
<dbReference type="PANTHER" id="PTHR24221">
    <property type="entry name" value="ATP-BINDING CASSETTE SUB-FAMILY B"/>
    <property type="match status" value="1"/>
</dbReference>
<evidence type="ECO:0000313" key="17">
    <source>
        <dbReference type="EMBL" id="PND38889.1"/>
    </source>
</evidence>
<keyword evidence="9 13" id="KW-0472">Membrane</keyword>
<dbReference type="PROSITE" id="PS50929">
    <property type="entry name" value="ABC_TM1F"/>
    <property type="match status" value="1"/>
</dbReference>
<dbReference type="PROSITE" id="PS50893">
    <property type="entry name" value="ABC_TRANSPORTER_2"/>
    <property type="match status" value="1"/>
</dbReference>
<feature type="transmembrane region" description="Helical" evidence="13">
    <location>
        <begin position="173"/>
        <end position="194"/>
    </location>
</feature>
<feature type="domain" description="ABC transporter" evidence="14">
    <location>
        <begin position="487"/>
        <end position="712"/>
    </location>
</feature>
<dbReference type="InterPro" id="IPR005074">
    <property type="entry name" value="Peptidase_C39"/>
</dbReference>
<evidence type="ECO:0000256" key="9">
    <source>
        <dbReference type="ARBA" id="ARBA00023136"/>
    </source>
</evidence>
<name>A0A2N8KZK1_9BURK</name>
<comment type="subcellular location">
    <subcellularLocation>
        <location evidence="1">Cell membrane</location>
        <topology evidence="1">Multi-pass membrane protein</topology>
    </subcellularLocation>
</comment>
<evidence type="ECO:0000259" key="15">
    <source>
        <dbReference type="PROSITE" id="PS50929"/>
    </source>
</evidence>
<dbReference type="Gene3D" id="3.40.50.300">
    <property type="entry name" value="P-loop containing nucleotide triphosphate hydrolases"/>
    <property type="match status" value="1"/>
</dbReference>
<feature type="domain" description="Peptidase C39" evidence="16">
    <location>
        <begin position="20"/>
        <end position="139"/>
    </location>
</feature>
<dbReference type="Gene3D" id="1.20.1560.10">
    <property type="entry name" value="ABC transporter type 1, transmembrane domain"/>
    <property type="match status" value="1"/>
</dbReference>
<keyword evidence="2" id="KW-0813">Transport</keyword>
<keyword evidence="5" id="KW-0204">Cytolysis</keyword>
<keyword evidence="3" id="KW-1003">Cell membrane</keyword>
<dbReference type="PROSITE" id="PS00211">
    <property type="entry name" value="ABC_TRANSPORTER_1"/>
    <property type="match status" value="1"/>
</dbReference>
<dbReference type="PROSITE" id="PS50990">
    <property type="entry name" value="PEPTIDASE_C39"/>
    <property type="match status" value="1"/>
</dbReference>
<evidence type="ECO:0000256" key="3">
    <source>
        <dbReference type="ARBA" id="ARBA00022475"/>
    </source>
</evidence>
<dbReference type="GO" id="GO:0140359">
    <property type="term" value="F:ABC-type transporter activity"/>
    <property type="evidence" value="ECO:0007669"/>
    <property type="project" value="InterPro"/>
</dbReference>
<dbReference type="SUPFAM" id="SSF52540">
    <property type="entry name" value="P-loop containing nucleoside triphosphate hydrolases"/>
    <property type="match status" value="1"/>
</dbReference>
<dbReference type="InterPro" id="IPR039421">
    <property type="entry name" value="Type_1_exporter"/>
</dbReference>
<evidence type="ECO:0000256" key="10">
    <source>
        <dbReference type="ARBA" id="ARBA00055355"/>
    </source>
</evidence>
<dbReference type="GO" id="GO:0016887">
    <property type="term" value="F:ATP hydrolysis activity"/>
    <property type="evidence" value="ECO:0007669"/>
    <property type="project" value="InterPro"/>
</dbReference>
<keyword evidence="7" id="KW-0067">ATP-binding</keyword>
<dbReference type="Proteomes" id="UP000235916">
    <property type="component" value="Unassembled WGS sequence"/>
</dbReference>
<dbReference type="GO" id="GO:0005886">
    <property type="term" value="C:plasma membrane"/>
    <property type="evidence" value="ECO:0007669"/>
    <property type="project" value="UniProtKB-SubCell"/>
</dbReference>
<comment type="function">
    <text evidence="10">Involved in the export of calmodulin-sensitive adenylate cyclase-hemolysin (cyclolysin).</text>
</comment>
<dbReference type="InterPro" id="IPR027417">
    <property type="entry name" value="P-loop_NTPase"/>
</dbReference>
<evidence type="ECO:0000259" key="16">
    <source>
        <dbReference type="PROSITE" id="PS50990"/>
    </source>
</evidence>
<keyword evidence="4 13" id="KW-0812">Transmembrane</keyword>
<keyword evidence="6" id="KW-0547">Nucleotide-binding</keyword>
<evidence type="ECO:0000256" key="5">
    <source>
        <dbReference type="ARBA" id="ARBA00022735"/>
    </source>
</evidence>
<dbReference type="SMART" id="SM00382">
    <property type="entry name" value="AAA"/>
    <property type="match status" value="1"/>
</dbReference>
<dbReference type="Pfam" id="PF03412">
    <property type="entry name" value="Peptidase_C39"/>
    <property type="match status" value="1"/>
</dbReference>